<dbReference type="Proteomes" id="UP000034181">
    <property type="component" value="Unassembled WGS sequence"/>
</dbReference>
<organism evidence="1 2">
    <name type="scientific">Candidatus Woesebacteria bacterium GW2011_GWB1_38_5b</name>
    <dbReference type="NCBI Taxonomy" id="1618569"/>
    <lineage>
        <taxon>Bacteria</taxon>
        <taxon>Candidatus Woeseibacteriota</taxon>
    </lineage>
</organism>
<dbReference type="AlphaFoldDB" id="A0A0G0KGT5"/>
<proteinExistence type="predicted"/>
<accession>A0A0G0KGT5</accession>
<gene>
    <name evidence="1" type="ORF">US96_C0028G0019</name>
</gene>
<evidence type="ECO:0008006" key="3">
    <source>
        <dbReference type="Google" id="ProtNLM"/>
    </source>
</evidence>
<comment type="caution">
    <text evidence="1">The sequence shown here is derived from an EMBL/GenBank/DDBJ whole genome shotgun (WGS) entry which is preliminary data.</text>
</comment>
<protein>
    <recommendedName>
        <fullName evidence="3">NIF3 (NGG1p interacting factor 3)-like protein</fullName>
    </recommendedName>
</protein>
<name>A0A0G0KGT5_9BACT</name>
<sequence length="317" mass="35359">MTLQQIYDLAISMGVKADPRGKKEVKRILGKIKKDYNDLPEKKKKYFDQESFKNPYSDTRILWGDPNTQIKKILVGIDADATEVLLADRLNQKGEKIDAVVGHHPIGITLLALDEVMDLQVNAYADMGVPINVMDALMRERSGDVKRKIHPTNHNQIIDTARLLRIPLMNLHTAWDNLGDKFITNYLKKKKFDTVGEIVDALLEIPEYQEATRGKNGPEIVSGSEKSRTGKIGVFFTGGTNPSKDIYKELAKAGVGTLVDMHIPEDALKELKKLHVNVINAGHMASDSIGANIFLDEVEKKGIEIVPASGLIRIKRK</sequence>
<evidence type="ECO:0000313" key="1">
    <source>
        <dbReference type="EMBL" id="KKQ74695.1"/>
    </source>
</evidence>
<evidence type="ECO:0000313" key="2">
    <source>
        <dbReference type="Proteomes" id="UP000034181"/>
    </source>
</evidence>
<dbReference type="EMBL" id="LBUZ01000028">
    <property type="protein sequence ID" value="KKQ74695.1"/>
    <property type="molecule type" value="Genomic_DNA"/>
</dbReference>
<reference evidence="1 2" key="1">
    <citation type="journal article" date="2015" name="Nature">
        <title>rRNA introns, odd ribosomes, and small enigmatic genomes across a large radiation of phyla.</title>
        <authorList>
            <person name="Brown C.T."/>
            <person name="Hug L.A."/>
            <person name="Thomas B.C."/>
            <person name="Sharon I."/>
            <person name="Castelle C.J."/>
            <person name="Singh A."/>
            <person name="Wilkins M.J."/>
            <person name="Williams K.H."/>
            <person name="Banfield J.F."/>
        </authorList>
    </citation>
    <scope>NUCLEOTIDE SEQUENCE [LARGE SCALE GENOMIC DNA]</scope>
</reference>
<dbReference type="PATRIC" id="fig|1618569.3.peg.667"/>